<comment type="caution">
    <text evidence="1">The sequence shown here is derived from an EMBL/GenBank/DDBJ whole genome shotgun (WGS) entry which is preliminary data.</text>
</comment>
<reference evidence="1" key="2">
    <citation type="submission" date="2023-05" db="EMBL/GenBank/DDBJ databases">
        <authorList>
            <person name="Schelkunov M.I."/>
        </authorList>
    </citation>
    <scope>NUCLEOTIDE SEQUENCE</scope>
    <source>
        <strain evidence="1">Hsosn_3</strain>
        <tissue evidence="1">Leaf</tissue>
    </source>
</reference>
<gene>
    <name evidence="1" type="ORF">POM88_012413</name>
</gene>
<dbReference type="EMBL" id="JAUIZM010000003">
    <property type="protein sequence ID" value="KAK1393357.1"/>
    <property type="molecule type" value="Genomic_DNA"/>
</dbReference>
<protein>
    <submittedName>
        <fullName evidence="1">Uncharacterized protein</fullName>
    </submittedName>
</protein>
<name>A0AAD8IZW8_9APIA</name>
<organism evidence="1 2">
    <name type="scientific">Heracleum sosnowskyi</name>
    <dbReference type="NCBI Taxonomy" id="360622"/>
    <lineage>
        <taxon>Eukaryota</taxon>
        <taxon>Viridiplantae</taxon>
        <taxon>Streptophyta</taxon>
        <taxon>Embryophyta</taxon>
        <taxon>Tracheophyta</taxon>
        <taxon>Spermatophyta</taxon>
        <taxon>Magnoliopsida</taxon>
        <taxon>eudicotyledons</taxon>
        <taxon>Gunneridae</taxon>
        <taxon>Pentapetalae</taxon>
        <taxon>asterids</taxon>
        <taxon>campanulids</taxon>
        <taxon>Apiales</taxon>
        <taxon>Apiaceae</taxon>
        <taxon>Apioideae</taxon>
        <taxon>apioid superclade</taxon>
        <taxon>Tordylieae</taxon>
        <taxon>Tordyliinae</taxon>
        <taxon>Heracleum</taxon>
    </lineage>
</organism>
<evidence type="ECO:0000313" key="1">
    <source>
        <dbReference type="EMBL" id="KAK1393357.1"/>
    </source>
</evidence>
<dbReference type="Proteomes" id="UP001237642">
    <property type="component" value="Unassembled WGS sequence"/>
</dbReference>
<accession>A0AAD8IZW8</accession>
<keyword evidence="2" id="KW-1185">Reference proteome</keyword>
<evidence type="ECO:0000313" key="2">
    <source>
        <dbReference type="Proteomes" id="UP001237642"/>
    </source>
</evidence>
<dbReference type="AlphaFoldDB" id="A0AAD8IZW8"/>
<proteinExistence type="predicted"/>
<reference evidence="1" key="1">
    <citation type="submission" date="2023-02" db="EMBL/GenBank/DDBJ databases">
        <title>Genome of toxic invasive species Heracleum sosnowskyi carries increased number of genes despite the absence of recent whole-genome duplications.</title>
        <authorList>
            <person name="Schelkunov M."/>
            <person name="Shtratnikova V."/>
            <person name="Makarenko M."/>
            <person name="Klepikova A."/>
            <person name="Omelchenko D."/>
            <person name="Novikova G."/>
            <person name="Obukhova E."/>
            <person name="Bogdanov V."/>
            <person name="Penin A."/>
            <person name="Logacheva M."/>
        </authorList>
    </citation>
    <scope>NUCLEOTIDE SEQUENCE</scope>
    <source>
        <strain evidence="1">Hsosn_3</strain>
        <tissue evidence="1">Leaf</tissue>
    </source>
</reference>
<sequence>MFVKKPSDYDHNPYYQNLFNHYDNNHGANGIPGPINKEAMDRAFNELVVGRAPNPLKAPFADLPREEMDVAIRAAFQLGPEIEWRWPGPNEHIYDRGDDGDSKWNQMGYLVLGLL</sequence>